<dbReference type="EMBL" id="CP059732">
    <property type="protein sequence ID" value="QMW00386.1"/>
    <property type="molecule type" value="Genomic_DNA"/>
</dbReference>
<dbReference type="PROSITE" id="PS51462">
    <property type="entry name" value="NUDIX"/>
    <property type="match status" value="1"/>
</dbReference>
<dbReference type="InterPro" id="IPR015797">
    <property type="entry name" value="NUDIX_hydrolase-like_dom_sf"/>
</dbReference>
<evidence type="ECO:0000313" key="3">
    <source>
        <dbReference type="Proteomes" id="UP000515369"/>
    </source>
</evidence>
<dbReference type="Proteomes" id="UP000515369">
    <property type="component" value="Chromosome"/>
</dbReference>
<dbReference type="Pfam" id="PF00293">
    <property type="entry name" value="NUDIX"/>
    <property type="match status" value="1"/>
</dbReference>
<keyword evidence="3" id="KW-1185">Reference proteome</keyword>
<gene>
    <name evidence="2" type="ORF">H3H32_20480</name>
</gene>
<evidence type="ECO:0000259" key="1">
    <source>
        <dbReference type="PROSITE" id="PS51462"/>
    </source>
</evidence>
<dbReference type="Gene3D" id="3.90.79.10">
    <property type="entry name" value="Nucleoside Triphosphate Pyrophosphohydrolase"/>
    <property type="match status" value="1"/>
</dbReference>
<sequence length="144" mass="16779">MDFSVRVYGLLVNERQEILISDEMMDGLVYTKFPGGGVEFGEGLLDALKREFVEECNTAVEVIHHFYTTEMFVKSSFDDKQIVSVYYLVRLLEELRCAIKTKPFDFDPSLDSQQSFRWEMISTLTLDDFAFPIDKHVLMLLKEQ</sequence>
<dbReference type="RefSeq" id="WP_182457503.1">
    <property type="nucleotide sequence ID" value="NZ_CP059732.1"/>
</dbReference>
<proteinExistence type="predicted"/>
<evidence type="ECO:0000313" key="2">
    <source>
        <dbReference type="EMBL" id="QMW00386.1"/>
    </source>
</evidence>
<reference evidence="2 3" key="1">
    <citation type="submission" date="2020-07" db="EMBL/GenBank/DDBJ databases">
        <title>Spirosoma foliorum sp. nov., isolated from the leaves on the Nejang mountain Korea, Republic of.</title>
        <authorList>
            <person name="Ho H."/>
            <person name="Lee Y.-J."/>
            <person name="Nurcahyanto D.-A."/>
            <person name="Kim S.-G."/>
        </authorList>
    </citation>
    <scope>NUCLEOTIDE SEQUENCE [LARGE SCALE GENOMIC DNA]</scope>
    <source>
        <strain evidence="2 3">PL0136</strain>
    </source>
</reference>
<dbReference type="InterPro" id="IPR000086">
    <property type="entry name" value="NUDIX_hydrolase_dom"/>
</dbReference>
<dbReference type="AlphaFoldDB" id="A0A7G5GNE4"/>
<name>A0A7G5GNE4_9BACT</name>
<organism evidence="2 3">
    <name type="scientific">Spirosoma foliorum</name>
    <dbReference type="NCBI Taxonomy" id="2710596"/>
    <lineage>
        <taxon>Bacteria</taxon>
        <taxon>Pseudomonadati</taxon>
        <taxon>Bacteroidota</taxon>
        <taxon>Cytophagia</taxon>
        <taxon>Cytophagales</taxon>
        <taxon>Cytophagaceae</taxon>
        <taxon>Spirosoma</taxon>
    </lineage>
</organism>
<feature type="domain" description="Nudix hydrolase" evidence="1">
    <location>
        <begin position="2"/>
        <end position="141"/>
    </location>
</feature>
<accession>A0A7G5GNE4</accession>
<dbReference type="KEGG" id="sfol:H3H32_20480"/>
<dbReference type="SUPFAM" id="SSF55811">
    <property type="entry name" value="Nudix"/>
    <property type="match status" value="1"/>
</dbReference>
<protein>
    <submittedName>
        <fullName evidence="2">NUDIX domain-containing protein</fullName>
    </submittedName>
</protein>